<dbReference type="AlphaFoldDB" id="A0A2P2P8M8"/>
<organism evidence="1">
    <name type="scientific">Rhizophora mucronata</name>
    <name type="common">Asiatic mangrove</name>
    <dbReference type="NCBI Taxonomy" id="61149"/>
    <lineage>
        <taxon>Eukaryota</taxon>
        <taxon>Viridiplantae</taxon>
        <taxon>Streptophyta</taxon>
        <taxon>Embryophyta</taxon>
        <taxon>Tracheophyta</taxon>
        <taxon>Spermatophyta</taxon>
        <taxon>Magnoliopsida</taxon>
        <taxon>eudicotyledons</taxon>
        <taxon>Gunneridae</taxon>
        <taxon>Pentapetalae</taxon>
        <taxon>rosids</taxon>
        <taxon>fabids</taxon>
        <taxon>Malpighiales</taxon>
        <taxon>Rhizophoraceae</taxon>
        <taxon>Rhizophora</taxon>
    </lineage>
</organism>
<reference evidence="1" key="1">
    <citation type="submission" date="2018-02" db="EMBL/GenBank/DDBJ databases">
        <title>Rhizophora mucronata_Transcriptome.</title>
        <authorList>
            <person name="Meera S.P."/>
            <person name="Sreeshan A."/>
            <person name="Augustine A."/>
        </authorList>
    </citation>
    <scope>NUCLEOTIDE SEQUENCE</scope>
    <source>
        <tissue evidence="1">Leaf</tissue>
    </source>
</reference>
<protein>
    <submittedName>
        <fullName evidence="1">Uncharacterized protein</fullName>
    </submittedName>
</protein>
<name>A0A2P2P8M8_RHIMU</name>
<proteinExistence type="predicted"/>
<sequence length="66" mass="7432">MLDTIQCRHYFTSLTSLRLYILHDKDNCIQSPWYPGSVFPCCQAPQAETSDKLGGCTNTSSRDDDS</sequence>
<accession>A0A2P2P8M8</accession>
<dbReference type="EMBL" id="GGEC01070640">
    <property type="protein sequence ID" value="MBX51124.1"/>
    <property type="molecule type" value="Transcribed_RNA"/>
</dbReference>
<evidence type="ECO:0000313" key="1">
    <source>
        <dbReference type="EMBL" id="MBX51124.1"/>
    </source>
</evidence>